<reference evidence="2" key="1">
    <citation type="submission" date="2021-02" db="EMBL/GenBank/DDBJ databases">
        <authorList>
            <person name="Dougan E. K."/>
            <person name="Rhodes N."/>
            <person name="Thang M."/>
            <person name="Chan C."/>
        </authorList>
    </citation>
    <scope>NUCLEOTIDE SEQUENCE</scope>
</reference>
<accession>A0A812PLY8</accession>
<feature type="region of interest" description="Disordered" evidence="1">
    <location>
        <begin position="1"/>
        <end position="83"/>
    </location>
</feature>
<gene>
    <name evidence="2" type="ORF">SNEC2469_LOCUS9032</name>
</gene>
<feature type="compositionally biased region" description="Basic and acidic residues" evidence="1">
    <location>
        <begin position="52"/>
        <end position="66"/>
    </location>
</feature>
<feature type="region of interest" description="Disordered" evidence="1">
    <location>
        <begin position="312"/>
        <end position="331"/>
    </location>
</feature>
<protein>
    <submittedName>
        <fullName evidence="2">Uncharacterized protein</fullName>
    </submittedName>
</protein>
<organism evidence="2 3">
    <name type="scientific">Symbiodinium necroappetens</name>
    <dbReference type="NCBI Taxonomy" id="1628268"/>
    <lineage>
        <taxon>Eukaryota</taxon>
        <taxon>Sar</taxon>
        <taxon>Alveolata</taxon>
        <taxon>Dinophyceae</taxon>
        <taxon>Suessiales</taxon>
        <taxon>Symbiodiniaceae</taxon>
        <taxon>Symbiodinium</taxon>
    </lineage>
</organism>
<keyword evidence="3" id="KW-1185">Reference proteome</keyword>
<dbReference type="OrthoDB" id="441852at2759"/>
<name>A0A812PLY8_9DINO</name>
<feature type="region of interest" description="Disordered" evidence="1">
    <location>
        <begin position="116"/>
        <end position="136"/>
    </location>
</feature>
<evidence type="ECO:0000313" key="2">
    <source>
        <dbReference type="EMBL" id="CAE7348549.1"/>
    </source>
</evidence>
<sequence length="384" mass="43183">MLAEDLSVSNGGRTSSATSSASDARGGQGEELVPDDMMLGEFKKRTLQSAQRESEESAAKKTRYGESSEPVSPSRSLYPPLFAGRVSQEEDVFHWDEHEDLTAVEGEDVEYEDLMEEEMEDAPKNEQGETPPELSPEALDAMDQETAVEELNRLSKIGVIEEFVESCANGEEKRWKRRKYKWKYAATPAQRDNGVSEEVEYSADGEITHTGVDEYERTDAMEDAKYSKFEVCMLVMVVKQHGSKATARVLHLLARSSGQRKKRVPWMMKNGSLPKKKLQEAEDALKYVLGARKEYVRGTRSDIRIARTTNVSESMRKASGERTTTEAQQLNKETAVGMKDRVVVCEEEVSKRTATQENPWSICHQDFVAKGTDVLESVEEQQSK</sequence>
<proteinExistence type="predicted"/>
<feature type="compositionally biased region" description="Basic and acidic residues" evidence="1">
    <location>
        <begin position="314"/>
        <end position="324"/>
    </location>
</feature>
<evidence type="ECO:0000256" key="1">
    <source>
        <dbReference type="SAM" id="MobiDB-lite"/>
    </source>
</evidence>
<feature type="non-terminal residue" evidence="2">
    <location>
        <position position="1"/>
    </location>
</feature>
<dbReference type="AlphaFoldDB" id="A0A812PLY8"/>
<evidence type="ECO:0000313" key="3">
    <source>
        <dbReference type="Proteomes" id="UP000601435"/>
    </source>
</evidence>
<dbReference type="Proteomes" id="UP000601435">
    <property type="component" value="Unassembled WGS sequence"/>
</dbReference>
<dbReference type="EMBL" id="CAJNJA010014717">
    <property type="protein sequence ID" value="CAE7348549.1"/>
    <property type="molecule type" value="Genomic_DNA"/>
</dbReference>
<comment type="caution">
    <text evidence="2">The sequence shown here is derived from an EMBL/GenBank/DDBJ whole genome shotgun (WGS) entry which is preliminary data.</text>
</comment>